<proteinExistence type="predicted"/>
<dbReference type="KEGG" id="pgri:PgNI_00761"/>
<dbReference type="Proteomes" id="UP000515153">
    <property type="component" value="Unplaced"/>
</dbReference>
<feature type="region of interest" description="Disordered" evidence="1">
    <location>
        <begin position="1"/>
        <end position="31"/>
    </location>
</feature>
<name>A0A6P8BK47_PYRGI</name>
<reference evidence="3" key="3">
    <citation type="submission" date="2025-08" db="UniProtKB">
        <authorList>
            <consortium name="RefSeq"/>
        </authorList>
    </citation>
    <scope>IDENTIFICATION</scope>
    <source>
        <strain evidence="3">NI907</strain>
    </source>
</reference>
<dbReference type="GeneID" id="41955752"/>
<accession>A0A6P8BK47</accession>
<feature type="region of interest" description="Disordered" evidence="1">
    <location>
        <begin position="87"/>
        <end position="116"/>
    </location>
</feature>
<gene>
    <name evidence="3" type="ORF">PgNI_00761</name>
</gene>
<organism evidence="2 3">
    <name type="scientific">Pyricularia grisea</name>
    <name type="common">Crabgrass-specific blast fungus</name>
    <name type="synonym">Magnaporthe grisea</name>
    <dbReference type="NCBI Taxonomy" id="148305"/>
    <lineage>
        <taxon>Eukaryota</taxon>
        <taxon>Fungi</taxon>
        <taxon>Dikarya</taxon>
        <taxon>Ascomycota</taxon>
        <taxon>Pezizomycotina</taxon>
        <taxon>Sordariomycetes</taxon>
        <taxon>Sordariomycetidae</taxon>
        <taxon>Magnaporthales</taxon>
        <taxon>Pyriculariaceae</taxon>
        <taxon>Pyricularia</taxon>
    </lineage>
</organism>
<keyword evidence="2" id="KW-1185">Reference proteome</keyword>
<evidence type="ECO:0000256" key="1">
    <source>
        <dbReference type="SAM" id="MobiDB-lite"/>
    </source>
</evidence>
<evidence type="ECO:0000313" key="2">
    <source>
        <dbReference type="Proteomes" id="UP000515153"/>
    </source>
</evidence>
<reference evidence="3" key="2">
    <citation type="submission" date="2019-10" db="EMBL/GenBank/DDBJ databases">
        <authorList>
            <consortium name="NCBI Genome Project"/>
        </authorList>
    </citation>
    <scope>NUCLEOTIDE SEQUENCE</scope>
    <source>
        <strain evidence="3">NI907</strain>
    </source>
</reference>
<reference evidence="3" key="1">
    <citation type="journal article" date="2019" name="Mol. Biol. Evol.">
        <title>Blast fungal genomes show frequent chromosomal changes, gene gains and losses, and effector gene turnover.</title>
        <authorList>
            <person name="Gomez Luciano L.B."/>
            <person name="Jason Tsai I."/>
            <person name="Chuma I."/>
            <person name="Tosa Y."/>
            <person name="Chen Y.H."/>
            <person name="Li J.Y."/>
            <person name="Li M.Y."/>
            <person name="Jade Lu M.Y."/>
            <person name="Nakayashiki H."/>
            <person name="Li W.H."/>
        </authorList>
    </citation>
    <scope>NUCLEOTIDE SEQUENCE</scope>
    <source>
        <strain evidence="3">NI907</strain>
    </source>
</reference>
<sequence>MDVQEPLTVIDAEDTQRIESSSGPGHVSNVESTAKLSLVGDQVALSRERVQNWQLATRVWNPLQLGTGEQREQGLQAFLQTFDHIMAGTERQESAQDGDGVGPGDHIAENTQTSAP</sequence>
<dbReference type="RefSeq" id="XP_030987693.1">
    <property type="nucleotide sequence ID" value="XM_031120838.1"/>
</dbReference>
<evidence type="ECO:0000313" key="3">
    <source>
        <dbReference type="RefSeq" id="XP_030987693.1"/>
    </source>
</evidence>
<feature type="compositionally biased region" description="Polar residues" evidence="1">
    <location>
        <begin position="18"/>
        <end position="31"/>
    </location>
</feature>
<protein>
    <submittedName>
        <fullName evidence="3">Uncharacterized protein</fullName>
    </submittedName>
</protein>
<dbReference type="AlphaFoldDB" id="A0A6P8BK47"/>